<accession>A0AAD4BB29</accession>
<dbReference type="EMBL" id="WHUW01000003">
    <property type="protein sequence ID" value="KAF8449329.1"/>
    <property type="molecule type" value="Genomic_DNA"/>
</dbReference>
<evidence type="ECO:0000313" key="3">
    <source>
        <dbReference type="Proteomes" id="UP001194468"/>
    </source>
</evidence>
<evidence type="ECO:0000313" key="2">
    <source>
        <dbReference type="EMBL" id="KAF8449329.1"/>
    </source>
</evidence>
<protein>
    <submittedName>
        <fullName evidence="1">Uncharacterized protein</fullName>
    </submittedName>
</protein>
<evidence type="ECO:0000313" key="1">
    <source>
        <dbReference type="EMBL" id="KAF8415510.1"/>
    </source>
</evidence>
<keyword evidence="3" id="KW-1185">Reference proteome</keyword>
<gene>
    <name evidence="2" type="ORF">L210DRAFT_3524592</name>
    <name evidence="1" type="ORF">L210DRAFT_3585937</name>
</gene>
<reference evidence="1" key="2">
    <citation type="journal article" date="2020" name="Nat. Commun.">
        <title>Large-scale genome sequencing of mycorrhizal fungi provides insights into the early evolution of symbiotic traits.</title>
        <authorList>
            <person name="Miyauchi S."/>
            <person name="Kiss E."/>
            <person name="Kuo A."/>
            <person name="Drula E."/>
            <person name="Kohler A."/>
            <person name="Sanchez-Garcia M."/>
            <person name="Morin E."/>
            <person name="Andreopoulos B."/>
            <person name="Barry K.W."/>
            <person name="Bonito G."/>
            <person name="Buee M."/>
            <person name="Carver A."/>
            <person name="Chen C."/>
            <person name="Cichocki N."/>
            <person name="Clum A."/>
            <person name="Culley D."/>
            <person name="Crous P.W."/>
            <person name="Fauchery L."/>
            <person name="Girlanda M."/>
            <person name="Hayes R.D."/>
            <person name="Keri Z."/>
            <person name="LaButti K."/>
            <person name="Lipzen A."/>
            <person name="Lombard V."/>
            <person name="Magnuson J."/>
            <person name="Maillard F."/>
            <person name="Murat C."/>
            <person name="Nolan M."/>
            <person name="Ohm R.A."/>
            <person name="Pangilinan J."/>
            <person name="Pereira M.F."/>
            <person name="Perotto S."/>
            <person name="Peter M."/>
            <person name="Pfister S."/>
            <person name="Riley R."/>
            <person name="Sitrit Y."/>
            <person name="Stielow J.B."/>
            <person name="Szollosi G."/>
            <person name="Zifcakova L."/>
            <person name="Stursova M."/>
            <person name="Spatafora J.W."/>
            <person name="Tedersoo L."/>
            <person name="Vaario L.M."/>
            <person name="Yamada A."/>
            <person name="Yan M."/>
            <person name="Wang P."/>
            <person name="Xu J."/>
            <person name="Bruns T."/>
            <person name="Baldrian P."/>
            <person name="Vilgalys R."/>
            <person name="Dunand C."/>
            <person name="Henrissat B."/>
            <person name="Grigoriev I.V."/>
            <person name="Hibbett D."/>
            <person name="Nagy L.G."/>
            <person name="Martin F.M."/>
        </authorList>
    </citation>
    <scope>NUCLEOTIDE SEQUENCE</scope>
    <source>
        <strain evidence="1">BED1</strain>
    </source>
</reference>
<dbReference type="EMBL" id="WHUW01000320">
    <property type="protein sequence ID" value="KAF8415510.1"/>
    <property type="molecule type" value="Genomic_DNA"/>
</dbReference>
<proteinExistence type="predicted"/>
<dbReference type="AlphaFoldDB" id="A0AAD4BB29"/>
<sequence length="65" mass="7096">MYLRNNPSLCLPDLCAARGCTCVNWGTCVGNGEINDYTLNCPWGSGACVFRVYVHEIAERRAPSG</sequence>
<comment type="caution">
    <text evidence="1">The sequence shown here is derived from an EMBL/GenBank/DDBJ whole genome shotgun (WGS) entry which is preliminary data.</text>
</comment>
<name>A0AAD4BB29_BOLED</name>
<organism evidence="1 3">
    <name type="scientific">Boletus edulis BED1</name>
    <dbReference type="NCBI Taxonomy" id="1328754"/>
    <lineage>
        <taxon>Eukaryota</taxon>
        <taxon>Fungi</taxon>
        <taxon>Dikarya</taxon>
        <taxon>Basidiomycota</taxon>
        <taxon>Agaricomycotina</taxon>
        <taxon>Agaricomycetes</taxon>
        <taxon>Agaricomycetidae</taxon>
        <taxon>Boletales</taxon>
        <taxon>Boletineae</taxon>
        <taxon>Boletaceae</taxon>
        <taxon>Boletoideae</taxon>
        <taxon>Boletus</taxon>
    </lineage>
</organism>
<dbReference type="Proteomes" id="UP001194468">
    <property type="component" value="Unassembled WGS sequence"/>
</dbReference>
<reference evidence="1" key="1">
    <citation type="submission" date="2019-10" db="EMBL/GenBank/DDBJ databases">
        <authorList>
            <consortium name="DOE Joint Genome Institute"/>
            <person name="Kuo A."/>
            <person name="Miyauchi S."/>
            <person name="Kiss E."/>
            <person name="Drula E."/>
            <person name="Kohler A."/>
            <person name="Sanchez-Garcia M."/>
            <person name="Andreopoulos B."/>
            <person name="Barry K.W."/>
            <person name="Bonito G."/>
            <person name="Buee M."/>
            <person name="Carver A."/>
            <person name="Chen C."/>
            <person name="Cichocki N."/>
            <person name="Clum A."/>
            <person name="Culley D."/>
            <person name="Crous P.W."/>
            <person name="Fauchery L."/>
            <person name="Girlanda M."/>
            <person name="Hayes R."/>
            <person name="Keri Z."/>
            <person name="LaButti K."/>
            <person name="Lipzen A."/>
            <person name="Lombard V."/>
            <person name="Magnuson J."/>
            <person name="Maillard F."/>
            <person name="Morin E."/>
            <person name="Murat C."/>
            <person name="Nolan M."/>
            <person name="Ohm R."/>
            <person name="Pangilinan J."/>
            <person name="Pereira M."/>
            <person name="Perotto S."/>
            <person name="Peter M."/>
            <person name="Riley R."/>
            <person name="Sitrit Y."/>
            <person name="Stielow B."/>
            <person name="Szollosi G."/>
            <person name="Zifcakova L."/>
            <person name="Stursova M."/>
            <person name="Spatafora J.W."/>
            <person name="Tedersoo L."/>
            <person name="Vaario L.-M."/>
            <person name="Yamada A."/>
            <person name="Yan M."/>
            <person name="Wang P."/>
            <person name="Xu J."/>
            <person name="Bruns T."/>
            <person name="Baldrian P."/>
            <person name="Vilgalys R."/>
            <person name="Henrissat B."/>
            <person name="Grigoriev I.V."/>
            <person name="Hibbett D."/>
            <person name="Nagy L.G."/>
            <person name="Martin F.M."/>
        </authorList>
    </citation>
    <scope>NUCLEOTIDE SEQUENCE</scope>
    <source>
        <strain evidence="1">BED1</strain>
    </source>
</reference>